<keyword evidence="3" id="KW-1185">Reference proteome</keyword>
<proteinExistence type="predicted"/>
<dbReference type="GeneID" id="20528695"/>
<dbReference type="RefSeq" id="XP_009496114.1">
    <property type="nucleotide sequence ID" value="XM_009497839.1"/>
</dbReference>
<keyword evidence="1" id="KW-0472">Membrane</keyword>
<accession>A0A058Z5K0</accession>
<gene>
    <name evidence="2" type="ORF">H696_03970</name>
</gene>
<dbReference type="Proteomes" id="UP000030693">
    <property type="component" value="Unassembled WGS sequence"/>
</dbReference>
<name>A0A058Z5K0_FONAL</name>
<dbReference type="EMBL" id="KB932206">
    <property type="protein sequence ID" value="KCV69549.1"/>
    <property type="molecule type" value="Genomic_DNA"/>
</dbReference>
<organism evidence="2">
    <name type="scientific">Fonticula alba</name>
    <name type="common">Slime mold</name>
    <dbReference type="NCBI Taxonomy" id="691883"/>
    <lineage>
        <taxon>Eukaryota</taxon>
        <taxon>Rotosphaerida</taxon>
        <taxon>Fonticulaceae</taxon>
        <taxon>Fonticula</taxon>
    </lineage>
</organism>
<feature type="transmembrane region" description="Helical" evidence="1">
    <location>
        <begin position="40"/>
        <end position="61"/>
    </location>
</feature>
<dbReference type="AlphaFoldDB" id="A0A058Z5K0"/>
<keyword evidence="1" id="KW-1133">Transmembrane helix</keyword>
<evidence type="ECO:0000313" key="2">
    <source>
        <dbReference type="EMBL" id="KCV69549.1"/>
    </source>
</evidence>
<evidence type="ECO:0000256" key="1">
    <source>
        <dbReference type="SAM" id="Phobius"/>
    </source>
</evidence>
<reference evidence="2" key="1">
    <citation type="submission" date="2013-04" db="EMBL/GenBank/DDBJ databases">
        <title>The Genome Sequence of Fonticula alba ATCC 38817.</title>
        <authorList>
            <consortium name="The Broad Institute Genomics Platform"/>
            <person name="Russ C."/>
            <person name="Cuomo C."/>
            <person name="Burger G."/>
            <person name="Gray M.W."/>
            <person name="Holland P.W.H."/>
            <person name="King N."/>
            <person name="Lang F.B.F."/>
            <person name="Roger A.J."/>
            <person name="Ruiz-Trillo I."/>
            <person name="Brown M."/>
            <person name="Walker B."/>
            <person name="Young S."/>
            <person name="Zeng Q."/>
            <person name="Gargeya S."/>
            <person name="Fitzgerald M."/>
            <person name="Haas B."/>
            <person name="Abouelleil A."/>
            <person name="Allen A.W."/>
            <person name="Alvarado L."/>
            <person name="Arachchi H.M."/>
            <person name="Berlin A.M."/>
            <person name="Chapman S.B."/>
            <person name="Gainer-Dewar J."/>
            <person name="Goldberg J."/>
            <person name="Griggs A."/>
            <person name="Gujja S."/>
            <person name="Hansen M."/>
            <person name="Howarth C."/>
            <person name="Imamovic A."/>
            <person name="Ireland A."/>
            <person name="Larimer J."/>
            <person name="McCowan C."/>
            <person name="Murphy C."/>
            <person name="Pearson M."/>
            <person name="Poon T.W."/>
            <person name="Priest M."/>
            <person name="Roberts A."/>
            <person name="Saif S."/>
            <person name="Shea T."/>
            <person name="Sisk P."/>
            <person name="Sykes S."/>
            <person name="Wortman J."/>
            <person name="Nusbaum C."/>
            <person name="Birren B."/>
        </authorList>
    </citation>
    <scope>NUCLEOTIDE SEQUENCE [LARGE SCALE GENOMIC DNA]</scope>
    <source>
        <strain evidence="2">ATCC 38817</strain>
    </source>
</reference>
<evidence type="ECO:0000313" key="3">
    <source>
        <dbReference type="Proteomes" id="UP000030693"/>
    </source>
</evidence>
<keyword evidence="1" id="KW-0812">Transmembrane</keyword>
<sequence>MPADDFAGLALLSPIPNGDGTYSSPNDVSEVYTFTDGKRAILSVCGAVLLFNIACFGWMVLKRSYLPFKAKQLPILGLMLLVAIRLSRAASPAPSAPCQTIQLTLAPTLTSACIHVWLLQPARSSLPVFLYATSQLPLWPSVPLRPCLLPFYQPFNHIPRRMEL</sequence>
<protein>
    <submittedName>
        <fullName evidence="2">Uncharacterized protein</fullName>
    </submittedName>
</protein>